<dbReference type="STRING" id="1465490.SAMN05444277_11048"/>
<dbReference type="Pfam" id="PF00639">
    <property type="entry name" value="Rotamase"/>
    <property type="match status" value="2"/>
</dbReference>
<dbReference type="AlphaFoldDB" id="A0A1I5XZM1"/>
<feature type="signal peptide" evidence="7">
    <location>
        <begin position="1"/>
        <end position="20"/>
    </location>
</feature>
<dbReference type="PROSITE" id="PS50198">
    <property type="entry name" value="PPIC_PPIASE_2"/>
    <property type="match status" value="2"/>
</dbReference>
<sequence>MKKIVFLFACFATAASIANAQTLFTYGKYKVSKQEFLEAYNKNPDSSGNRQERMKEYLDLYINFKLKLQAAYDEKINTNAELKAETENFKTQLTDNFINKQANLAGLVHEAFLRSRKDILVQQVFVQFDGADTSAAYNQISKALNELKAGKNFEEISVQYSNVQAVKDVKGIVGYITVFTLPYSIENIIYNLKPGGFSAIYKSGAGYHIFKNVSERPAIGRRKIQQLLFAVHDFYSDAQLNEVKQQADSVYNLLQNGIPFTALMPLYGHNYDGNDPDNTIEVKAGEYTDDFEKEVFDLKETGDVSKPFKTAYGYNIIRLVEKLPVPSNEDDAAFESYLQTQVQNTGRLDAAKKNLVNSWLGITGFKEASYNKNDLWIYTDSSLRNNGKIFASYKAVKPGMVLFQFAGRKFTVEDWMSYLQSRDIFSREEPSSYSRQMNDFIWLSCNEYYRSHIEDFDPSISEQLKEFNEANMLFYIMDKHVWSKASNDTAGLKKYYELHKGNYTWQKSVTALVISAPGQAIADSIALKIKSNPSKWRSIAAAYNEVYADSSRFNVNELPVKAKLEYEANFQTLPESNEAGNVYTFVHVLSSNDKPEQKSFEEARGAVINDYQEEIEKNWIKDLKAQYPVFINEPVLKTLH</sequence>
<evidence type="ECO:0000256" key="2">
    <source>
        <dbReference type="ARBA" id="ARBA00013194"/>
    </source>
</evidence>
<dbReference type="InterPro" id="IPR046357">
    <property type="entry name" value="PPIase_dom_sf"/>
</dbReference>
<evidence type="ECO:0000259" key="8">
    <source>
        <dbReference type="PROSITE" id="PS50198"/>
    </source>
</evidence>
<accession>A0A1I5XZM1</accession>
<dbReference type="PANTHER" id="PTHR47245:SF1">
    <property type="entry name" value="FOLDASE PROTEIN PRSA"/>
    <property type="match status" value="1"/>
</dbReference>
<dbReference type="Proteomes" id="UP000199031">
    <property type="component" value="Unassembled WGS sequence"/>
</dbReference>
<evidence type="ECO:0000313" key="10">
    <source>
        <dbReference type="Proteomes" id="UP000199031"/>
    </source>
</evidence>
<evidence type="ECO:0000256" key="6">
    <source>
        <dbReference type="PROSITE-ProRule" id="PRU00278"/>
    </source>
</evidence>
<dbReference type="InterPro" id="IPR050245">
    <property type="entry name" value="PrsA_foldase"/>
</dbReference>
<gene>
    <name evidence="9" type="ORF">SAMN05444277_11048</name>
</gene>
<evidence type="ECO:0000256" key="3">
    <source>
        <dbReference type="ARBA" id="ARBA00022729"/>
    </source>
</evidence>
<dbReference type="Gene3D" id="3.10.50.40">
    <property type="match status" value="2"/>
</dbReference>
<dbReference type="RefSeq" id="WP_090660435.1">
    <property type="nucleotide sequence ID" value="NZ_FOXQ01000010.1"/>
</dbReference>
<evidence type="ECO:0000256" key="4">
    <source>
        <dbReference type="ARBA" id="ARBA00023110"/>
    </source>
</evidence>
<feature type="chain" id="PRO_5011578766" description="peptidylprolyl isomerase" evidence="7">
    <location>
        <begin position="21"/>
        <end position="640"/>
    </location>
</feature>
<dbReference type="PANTHER" id="PTHR47245">
    <property type="entry name" value="PEPTIDYLPROLYL ISOMERASE"/>
    <property type="match status" value="1"/>
</dbReference>
<comment type="catalytic activity">
    <reaction evidence="1">
        <text>[protein]-peptidylproline (omega=180) = [protein]-peptidylproline (omega=0)</text>
        <dbReference type="Rhea" id="RHEA:16237"/>
        <dbReference type="Rhea" id="RHEA-COMP:10747"/>
        <dbReference type="Rhea" id="RHEA-COMP:10748"/>
        <dbReference type="ChEBI" id="CHEBI:83833"/>
        <dbReference type="ChEBI" id="CHEBI:83834"/>
        <dbReference type="EC" id="5.2.1.8"/>
    </reaction>
</comment>
<dbReference type="OrthoDB" id="14196at2"/>
<evidence type="ECO:0000256" key="7">
    <source>
        <dbReference type="SAM" id="SignalP"/>
    </source>
</evidence>
<feature type="domain" description="PpiC" evidence="8">
    <location>
        <begin position="219"/>
        <end position="321"/>
    </location>
</feature>
<dbReference type="EC" id="5.2.1.8" evidence="2"/>
<dbReference type="EMBL" id="FOXQ01000010">
    <property type="protein sequence ID" value="SFQ37366.1"/>
    <property type="molecule type" value="Genomic_DNA"/>
</dbReference>
<proteinExistence type="predicted"/>
<keyword evidence="5 6" id="KW-0413">Isomerase</keyword>
<keyword evidence="10" id="KW-1185">Reference proteome</keyword>
<keyword evidence="3 7" id="KW-0732">Signal</keyword>
<evidence type="ECO:0000256" key="5">
    <source>
        <dbReference type="ARBA" id="ARBA00023235"/>
    </source>
</evidence>
<keyword evidence="4 6" id="KW-0697">Rotamase</keyword>
<dbReference type="GO" id="GO:0003755">
    <property type="term" value="F:peptidyl-prolyl cis-trans isomerase activity"/>
    <property type="evidence" value="ECO:0007669"/>
    <property type="project" value="UniProtKB-KW"/>
</dbReference>
<reference evidence="9 10" key="1">
    <citation type="submission" date="2016-10" db="EMBL/GenBank/DDBJ databases">
        <authorList>
            <person name="de Groot N.N."/>
        </authorList>
    </citation>
    <scope>NUCLEOTIDE SEQUENCE [LARGE SCALE GENOMIC DNA]</scope>
    <source>
        <strain evidence="9 10">DSM 28286</strain>
    </source>
</reference>
<protein>
    <recommendedName>
        <fullName evidence="2">peptidylprolyl isomerase</fullName>
        <ecNumber evidence="2">5.2.1.8</ecNumber>
    </recommendedName>
</protein>
<evidence type="ECO:0000256" key="1">
    <source>
        <dbReference type="ARBA" id="ARBA00000971"/>
    </source>
</evidence>
<dbReference type="SUPFAM" id="SSF54534">
    <property type="entry name" value="FKBP-like"/>
    <property type="match status" value="2"/>
</dbReference>
<name>A0A1I5XZM1_9BACT</name>
<feature type="domain" description="PpiC" evidence="8">
    <location>
        <begin position="116"/>
        <end position="214"/>
    </location>
</feature>
<organism evidence="9 10">
    <name type="scientific">Parafilimonas terrae</name>
    <dbReference type="NCBI Taxonomy" id="1465490"/>
    <lineage>
        <taxon>Bacteria</taxon>
        <taxon>Pseudomonadati</taxon>
        <taxon>Bacteroidota</taxon>
        <taxon>Chitinophagia</taxon>
        <taxon>Chitinophagales</taxon>
        <taxon>Chitinophagaceae</taxon>
        <taxon>Parafilimonas</taxon>
    </lineage>
</organism>
<evidence type="ECO:0000313" key="9">
    <source>
        <dbReference type="EMBL" id="SFQ37366.1"/>
    </source>
</evidence>
<dbReference type="InterPro" id="IPR000297">
    <property type="entry name" value="PPIase_PpiC"/>
</dbReference>